<dbReference type="EMBL" id="LGPB01000060">
    <property type="protein sequence ID" value="KRG14645.1"/>
    <property type="molecule type" value="Genomic_DNA"/>
</dbReference>
<proteinExistence type="predicted"/>
<evidence type="ECO:0000313" key="1">
    <source>
        <dbReference type="EMBL" id="KRG14645.1"/>
    </source>
</evidence>
<accession>A0A0Q9Y0U9</accession>
<name>A0A0Q9Y0U9_9BACI</name>
<comment type="caution">
    <text evidence="1">The sequence shown here is derived from an EMBL/GenBank/DDBJ whole genome shotgun (WGS) entry which is preliminary data.</text>
</comment>
<dbReference type="AlphaFoldDB" id="A0A0Q9Y0U9"/>
<evidence type="ECO:0000313" key="2">
    <source>
        <dbReference type="Proteomes" id="UP000053881"/>
    </source>
</evidence>
<dbReference type="Proteomes" id="UP000053881">
    <property type="component" value="Unassembled WGS sequence"/>
</dbReference>
<protein>
    <submittedName>
        <fullName evidence="1">Uncharacterized protein</fullName>
    </submittedName>
</protein>
<dbReference type="PATRIC" id="fig|217031.4.peg.1930"/>
<gene>
    <name evidence="1" type="ORF">ACA29_05770</name>
</gene>
<organism evidence="1 2">
    <name type="scientific">Lederbergia galactosidilytica</name>
    <dbReference type="NCBI Taxonomy" id="217031"/>
    <lineage>
        <taxon>Bacteria</taxon>
        <taxon>Bacillati</taxon>
        <taxon>Bacillota</taxon>
        <taxon>Bacilli</taxon>
        <taxon>Bacillales</taxon>
        <taxon>Bacillaceae</taxon>
        <taxon>Lederbergia</taxon>
    </lineage>
</organism>
<sequence>MKTTVRDFILDNMTDQNFEKLVDMLLVDIVSLSDNEMIDKVSEYLKRQTSYTKENTFEIVNEIKKLTTNYYPTKTADELPFYDFEELNDPTPVWMPTTSKSGEKLNIEKHDHSDDDPLGSSEPLEFNDSEYTFFEQVKIDFRTKTYEDIEKNYLAPWDMNETNYQEIIYQEKNRIALGLSNFIYEVLHYTRENKLENNFEQFSNERSHVKIDIGYVYGVDYSVHFLLDHRSRYVSAERKRAYSNYYSYQDVFKVGDINYDYGEVTVEFSVEPPKFVEYEELWEHLSVGGPYILAPFTAYLNEELIVPEVSKEVLYALFEQLIYLLTYQGFNKEEQLREIIASNKDYAYNL</sequence>
<reference evidence="1 2" key="1">
    <citation type="submission" date="2015-06" db="EMBL/GenBank/DDBJ databases">
        <title>Genome sequencing project of Bacillus galactosidilyticus PL133.</title>
        <authorList>
            <person name="Gaiero J."/>
            <person name="Nicol R."/>
            <person name="Habash M."/>
        </authorList>
    </citation>
    <scope>NUCLEOTIDE SEQUENCE [LARGE SCALE GENOMIC DNA]</scope>
    <source>
        <strain evidence="1 2">PL133</strain>
    </source>
</reference>